<reference evidence="2 3" key="1">
    <citation type="submission" date="2018-11" db="EMBL/GenBank/DDBJ databases">
        <title>Trebonia kvetii gen.nov., sp.nov., a novel acidophilic actinobacterium, and proposal of the new actinobacterial family Treboniaceae fam. nov.</title>
        <authorList>
            <person name="Rapoport D."/>
            <person name="Sagova-Mareckova M."/>
            <person name="Sedlacek I."/>
            <person name="Provaznik J."/>
            <person name="Kralova S."/>
            <person name="Pavlinic D."/>
            <person name="Benes V."/>
            <person name="Kopecky J."/>
        </authorList>
    </citation>
    <scope>NUCLEOTIDE SEQUENCE [LARGE SCALE GENOMIC DNA]</scope>
    <source>
        <strain evidence="2 3">15Tr583</strain>
    </source>
</reference>
<feature type="transmembrane region" description="Helical" evidence="1">
    <location>
        <begin position="76"/>
        <end position="96"/>
    </location>
</feature>
<dbReference type="AlphaFoldDB" id="A0A6P2BLZ9"/>
<feature type="transmembrane region" description="Helical" evidence="1">
    <location>
        <begin position="45"/>
        <end position="64"/>
    </location>
</feature>
<dbReference type="GO" id="GO:0005886">
    <property type="term" value="C:plasma membrane"/>
    <property type="evidence" value="ECO:0007669"/>
    <property type="project" value="TreeGrafter"/>
</dbReference>
<keyword evidence="1" id="KW-0812">Transmembrane</keyword>
<protein>
    <submittedName>
        <fullName evidence="2">DUF805 domain-containing protein</fullName>
    </submittedName>
</protein>
<keyword evidence="1" id="KW-0472">Membrane</keyword>
<keyword evidence="3" id="KW-1185">Reference proteome</keyword>
<dbReference type="Pfam" id="PF05656">
    <property type="entry name" value="DUF805"/>
    <property type="match status" value="1"/>
</dbReference>
<feature type="transmembrane region" description="Helical" evidence="1">
    <location>
        <begin position="18"/>
        <end position="39"/>
    </location>
</feature>
<dbReference type="Proteomes" id="UP000460272">
    <property type="component" value="Unassembled WGS sequence"/>
</dbReference>
<evidence type="ECO:0000256" key="1">
    <source>
        <dbReference type="SAM" id="Phobius"/>
    </source>
</evidence>
<gene>
    <name evidence="2" type="ORF">EAS64_40110</name>
</gene>
<dbReference type="EMBL" id="RPFW01000011">
    <property type="protein sequence ID" value="TVY99969.1"/>
    <property type="molecule type" value="Genomic_DNA"/>
</dbReference>
<accession>A0A6P2BLZ9</accession>
<comment type="caution">
    <text evidence="2">The sequence shown here is derived from an EMBL/GenBank/DDBJ whole genome shotgun (WGS) entry which is preliminary data.</text>
</comment>
<proteinExistence type="predicted"/>
<evidence type="ECO:0000313" key="2">
    <source>
        <dbReference type="EMBL" id="TVY99969.1"/>
    </source>
</evidence>
<name>A0A6P2BLZ9_9ACTN</name>
<sequence length="106" mass="11402">MQIDNVLNFNGRASLSAYWWYALGLFIVSVVISIISAVIGVLALTLLLDLVSFVIGLSGLSVGVRRLHDSDKTGWLLLLGFIPILGWIAVIVLLVLPATPGPNRFG</sequence>
<dbReference type="OrthoDB" id="9812349at2"/>
<evidence type="ECO:0000313" key="3">
    <source>
        <dbReference type="Proteomes" id="UP000460272"/>
    </source>
</evidence>
<keyword evidence="1" id="KW-1133">Transmembrane helix</keyword>
<dbReference type="PANTHER" id="PTHR34980:SF2">
    <property type="entry name" value="INNER MEMBRANE PROTEIN YHAH-RELATED"/>
    <property type="match status" value="1"/>
</dbReference>
<dbReference type="InterPro" id="IPR008523">
    <property type="entry name" value="DUF805"/>
</dbReference>
<dbReference type="PANTHER" id="PTHR34980">
    <property type="entry name" value="INNER MEMBRANE PROTEIN-RELATED-RELATED"/>
    <property type="match status" value="1"/>
</dbReference>
<organism evidence="2 3">
    <name type="scientific">Trebonia kvetii</name>
    <dbReference type="NCBI Taxonomy" id="2480626"/>
    <lineage>
        <taxon>Bacteria</taxon>
        <taxon>Bacillati</taxon>
        <taxon>Actinomycetota</taxon>
        <taxon>Actinomycetes</taxon>
        <taxon>Streptosporangiales</taxon>
        <taxon>Treboniaceae</taxon>
        <taxon>Trebonia</taxon>
    </lineage>
</organism>